<evidence type="ECO:0000313" key="3">
    <source>
        <dbReference type="Proteomes" id="UP001526166"/>
    </source>
</evidence>
<dbReference type="EMBL" id="JAOWKW010000001">
    <property type="protein sequence ID" value="MCV2877571.1"/>
    <property type="molecule type" value="Genomic_DNA"/>
</dbReference>
<keyword evidence="1" id="KW-0233">DNA recombination</keyword>
<dbReference type="SUPFAM" id="SSF56349">
    <property type="entry name" value="DNA breaking-rejoining enzymes"/>
    <property type="match status" value="1"/>
</dbReference>
<dbReference type="Gene3D" id="1.10.443.10">
    <property type="entry name" value="Intergrase catalytic core"/>
    <property type="match status" value="1"/>
</dbReference>
<sequence>MVYWQPPKKYRASGYKVGNTRLPGRADDGRDAERAARARELTLEMLNWARGDVEPRIAPGTWGWLIARYKADDVSPFRDLKPNSRDDYLFTLARWEAAIGAVLITDTNLVELKSWQRSMQQKGRSHSYIKRMFTMLRIVAGYGVALQAPGARAVKEIMGEMRIKGPKARKVSPTPEQIAAIVGKSDEAGDSAFSLGILLQWWLTLRAVDVRGQYLRMTPEEAATAKEEGGIIRGWFRWADGITWSMIDRDVTTLTKTPSKTEETAPDALEFDLVLVPDVRARLLSIPPEKRVGPVIVDRKGMPFNRYTWSDKFRAYRTEAGVPDDVWMMDTRAGAINHAKRAGASPILLQHAANHASLDTTNRYIREQNDSIAQVIRLRHEV</sequence>
<comment type="caution">
    <text evidence="2">The sequence shown here is derived from an EMBL/GenBank/DDBJ whole genome shotgun (WGS) entry which is preliminary data.</text>
</comment>
<gene>
    <name evidence="2" type="ORF">OE699_01795</name>
</gene>
<organism evidence="2 3">
    <name type="scientific">Sedimentimonas flavescens</name>
    <dbReference type="NCBI Taxonomy" id="2851012"/>
    <lineage>
        <taxon>Bacteria</taxon>
        <taxon>Pseudomonadati</taxon>
        <taxon>Pseudomonadota</taxon>
        <taxon>Alphaproteobacteria</taxon>
        <taxon>Rhodobacterales</taxon>
        <taxon>Rhodobacter group</taxon>
        <taxon>Sedimentimonas</taxon>
    </lineage>
</organism>
<reference evidence="2 3" key="1">
    <citation type="submission" date="2022-10" db="EMBL/GenBank/DDBJ databases">
        <title>Sinirhodobacter sp. nov., isolated from ocean surface sediments.</title>
        <authorList>
            <person name="He W."/>
            <person name="Wang L."/>
            <person name="Zhang D.-F."/>
        </authorList>
    </citation>
    <scope>NUCLEOTIDE SEQUENCE [LARGE SCALE GENOMIC DNA]</scope>
    <source>
        <strain evidence="2 3">WL0115</strain>
    </source>
</reference>
<evidence type="ECO:0000313" key="2">
    <source>
        <dbReference type="EMBL" id="MCV2877571.1"/>
    </source>
</evidence>
<evidence type="ECO:0000256" key="1">
    <source>
        <dbReference type="ARBA" id="ARBA00023172"/>
    </source>
</evidence>
<dbReference type="InterPro" id="IPR013762">
    <property type="entry name" value="Integrase-like_cat_sf"/>
</dbReference>
<dbReference type="InterPro" id="IPR011010">
    <property type="entry name" value="DNA_brk_join_enz"/>
</dbReference>
<name>A0ABT2ZV08_9RHOB</name>
<keyword evidence="3" id="KW-1185">Reference proteome</keyword>
<proteinExistence type="predicted"/>
<protein>
    <submittedName>
        <fullName evidence="2">Recombinase</fullName>
    </submittedName>
</protein>
<dbReference type="RefSeq" id="WP_263846857.1">
    <property type="nucleotide sequence ID" value="NZ_JAOWKW010000001.1"/>
</dbReference>
<accession>A0ABT2ZV08</accession>
<dbReference type="Proteomes" id="UP001526166">
    <property type="component" value="Unassembled WGS sequence"/>
</dbReference>